<keyword evidence="4 6" id="KW-1133">Transmembrane helix</keyword>
<feature type="transmembrane region" description="Helical" evidence="6">
    <location>
        <begin position="12"/>
        <end position="30"/>
    </location>
</feature>
<evidence type="ECO:0000256" key="5">
    <source>
        <dbReference type="ARBA" id="ARBA00023136"/>
    </source>
</evidence>
<gene>
    <name evidence="7" type="ORF">PITCH_A2030030</name>
</gene>
<dbReference type="PANTHER" id="PTHR33529">
    <property type="entry name" value="SLR0882 PROTEIN-RELATED"/>
    <property type="match status" value="1"/>
</dbReference>
<dbReference type="GO" id="GO:0015920">
    <property type="term" value="P:lipopolysaccharide transport"/>
    <property type="evidence" value="ECO:0007669"/>
    <property type="project" value="TreeGrafter"/>
</dbReference>
<keyword evidence="2" id="KW-1003">Cell membrane</keyword>
<dbReference type="InterPro" id="IPR005495">
    <property type="entry name" value="LptG/LptF_permease"/>
</dbReference>
<sequence>MTILTRYILKEFSRLFLLCLAAFVCLYLVIDFVQKIDNFMEADASGLALIRFFLYKTPLIAVQMAPVASLISVIVMFSLMKKNNEITALKACGLSILRLSFPVLWASLGLAAIIFIVSELLVPFASTRSNDIWQREVKKQDQSRFYNRSNIWFRAQKAIYWIRHFDGTQMVMEDPSFYFFDDDFFLTKKIDAKRAVWIKDRWKAEDGIIQRAVDKDSYRFEMFSEMELDIPENPESFLRTEKKPEEMTYWELKRHAEKTAAEGYDDTQFQVDMNMKLSLPLLSFIMVLIGIPIALSINKGGTPLAVSLGIASCFLYLIALGLGRSLGFSDVLPPMFSAWLASLIFFFLGVYLMMHVET</sequence>
<dbReference type="PANTHER" id="PTHR33529:SF6">
    <property type="entry name" value="YJGP_YJGQ FAMILY PERMEASE"/>
    <property type="match status" value="1"/>
</dbReference>
<evidence type="ECO:0000313" key="7">
    <source>
        <dbReference type="EMBL" id="SPD73886.1"/>
    </source>
</evidence>
<comment type="subcellular location">
    <subcellularLocation>
        <location evidence="1">Cell membrane</location>
        <topology evidence="1">Multi-pass membrane protein</topology>
    </subcellularLocation>
</comment>
<dbReference type="GO" id="GO:0055085">
    <property type="term" value="P:transmembrane transport"/>
    <property type="evidence" value="ECO:0007669"/>
    <property type="project" value="InterPro"/>
</dbReference>
<keyword evidence="5 6" id="KW-0472">Membrane</keyword>
<feature type="transmembrane region" description="Helical" evidence="6">
    <location>
        <begin position="59"/>
        <end position="80"/>
    </location>
</feature>
<feature type="transmembrane region" description="Helical" evidence="6">
    <location>
        <begin position="304"/>
        <end position="323"/>
    </location>
</feature>
<dbReference type="NCBIfam" id="TIGR04408">
    <property type="entry name" value="LptG_lptG"/>
    <property type="match status" value="1"/>
</dbReference>
<reference evidence="7" key="1">
    <citation type="submission" date="2018-01" db="EMBL/GenBank/DDBJ databases">
        <authorList>
            <person name="Regsiter A."/>
            <person name="William W."/>
        </authorList>
    </citation>
    <scope>NUCLEOTIDE SEQUENCE</scope>
    <source>
        <strain evidence="7">TRIP AH-1</strain>
    </source>
</reference>
<dbReference type="GO" id="GO:0043190">
    <property type="term" value="C:ATP-binding cassette (ABC) transporter complex"/>
    <property type="evidence" value="ECO:0007669"/>
    <property type="project" value="InterPro"/>
</dbReference>
<evidence type="ECO:0000256" key="6">
    <source>
        <dbReference type="SAM" id="Phobius"/>
    </source>
</evidence>
<feature type="transmembrane region" description="Helical" evidence="6">
    <location>
        <begin position="277"/>
        <end position="297"/>
    </location>
</feature>
<dbReference type="EMBL" id="OJIN01000117">
    <property type="protein sequence ID" value="SPD73886.1"/>
    <property type="molecule type" value="Genomic_DNA"/>
</dbReference>
<protein>
    <submittedName>
        <fullName evidence="7">Permease, YjgP/YjgQ family</fullName>
    </submittedName>
</protein>
<dbReference type="InterPro" id="IPR030923">
    <property type="entry name" value="LptG"/>
</dbReference>
<dbReference type="Pfam" id="PF03739">
    <property type="entry name" value="LptF_LptG"/>
    <property type="match status" value="1"/>
</dbReference>
<name>A0A445MWL8_9BACT</name>
<evidence type="ECO:0000256" key="3">
    <source>
        <dbReference type="ARBA" id="ARBA00022692"/>
    </source>
</evidence>
<dbReference type="AlphaFoldDB" id="A0A445MWL8"/>
<feature type="transmembrane region" description="Helical" evidence="6">
    <location>
        <begin position="335"/>
        <end position="354"/>
    </location>
</feature>
<keyword evidence="3 6" id="KW-0812">Transmembrane</keyword>
<feature type="transmembrane region" description="Helical" evidence="6">
    <location>
        <begin position="101"/>
        <end position="125"/>
    </location>
</feature>
<organism evidence="7">
    <name type="scientific">uncultured Desulfobacterium sp</name>
    <dbReference type="NCBI Taxonomy" id="201089"/>
    <lineage>
        <taxon>Bacteria</taxon>
        <taxon>Pseudomonadati</taxon>
        <taxon>Thermodesulfobacteriota</taxon>
        <taxon>Desulfobacteria</taxon>
        <taxon>Desulfobacterales</taxon>
        <taxon>Desulfobacteriaceae</taxon>
        <taxon>Desulfobacterium</taxon>
        <taxon>environmental samples</taxon>
    </lineage>
</organism>
<evidence type="ECO:0000256" key="2">
    <source>
        <dbReference type="ARBA" id="ARBA00022475"/>
    </source>
</evidence>
<accession>A0A445MWL8</accession>
<evidence type="ECO:0000256" key="1">
    <source>
        <dbReference type="ARBA" id="ARBA00004651"/>
    </source>
</evidence>
<evidence type="ECO:0000256" key="4">
    <source>
        <dbReference type="ARBA" id="ARBA00022989"/>
    </source>
</evidence>
<proteinExistence type="predicted"/>